<gene>
    <name evidence="3" type="ORF">OCV63_06295</name>
</gene>
<dbReference type="EMBL" id="JAOQKC010000006">
    <property type="protein sequence ID" value="MCU6696509.1"/>
    <property type="molecule type" value="Genomic_DNA"/>
</dbReference>
<protein>
    <recommendedName>
        <fullName evidence="5">Holin</fullName>
    </recommendedName>
</protein>
<keyword evidence="2" id="KW-1133">Transmembrane helix</keyword>
<keyword evidence="2" id="KW-0812">Transmembrane</keyword>
<evidence type="ECO:0000313" key="3">
    <source>
        <dbReference type="EMBL" id="MCU6696509.1"/>
    </source>
</evidence>
<feature type="transmembrane region" description="Helical" evidence="2">
    <location>
        <begin position="44"/>
        <end position="62"/>
    </location>
</feature>
<feature type="transmembrane region" description="Helical" evidence="2">
    <location>
        <begin position="83"/>
        <end position="103"/>
    </location>
</feature>
<dbReference type="RefSeq" id="WP_158362860.1">
    <property type="nucleotide sequence ID" value="NZ_JAOQKC010000006.1"/>
</dbReference>
<keyword evidence="4" id="KW-1185">Reference proteome</keyword>
<feature type="transmembrane region" description="Helical" evidence="2">
    <location>
        <begin position="21"/>
        <end position="38"/>
    </location>
</feature>
<feature type="compositionally biased region" description="Acidic residues" evidence="1">
    <location>
        <begin position="142"/>
        <end position="158"/>
    </location>
</feature>
<evidence type="ECO:0000256" key="2">
    <source>
        <dbReference type="SAM" id="Phobius"/>
    </source>
</evidence>
<reference evidence="3 4" key="1">
    <citation type="journal article" date="2021" name="ISME Commun">
        <title>Automated analysis of genomic sequences facilitates high-throughput and comprehensive description of bacteria.</title>
        <authorList>
            <person name="Hitch T.C.A."/>
        </authorList>
    </citation>
    <scope>NUCLEOTIDE SEQUENCE [LARGE SCALE GENOMIC DNA]</scope>
    <source>
        <strain evidence="3 4">Sanger_04</strain>
    </source>
</reference>
<keyword evidence="2" id="KW-0472">Membrane</keyword>
<sequence length="158" mass="17788">MENKEAMEKKKKAAQKLTMRVLLAMTLIVIGYAVYGLITKDINMILFEILLILFVTVYLVFSDVVEPWKTGLLQDLTPDRKSAYLKILAADVIGAGALFYWISGMNSEAGNDFLIPVLIYFVATQMKRKIRPEFENGKEETGTEAETEADPEDDNGEQ</sequence>
<accession>A0ABT2RW14</accession>
<proteinExistence type="predicted"/>
<organism evidence="3 4">
    <name type="scientific">Laedolimicola ammoniilytica</name>
    <dbReference type="NCBI Taxonomy" id="2981771"/>
    <lineage>
        <taxon>Bacteria</taxon>
        <taxon>Bacillati</taxon>
        <taxon>Bacillota</taxon>
        <taxon>Clostridia</taxon>
        <taxon>Lachnospirales</taxon>
        <taxon>Lachnospiraceae</taxon>
        <taxon>Laedolimicola</taxon>
    </lineage>
</organism>
<evidence type="ECO:0000256" key="1">
    <source>
        <dbReference type="SAM" id="MobiDB-lite"/>
    </source>
</evidence>
<comment type="caution">
    <text evidence="3">The sequence shown here is derived from an EMBL/GenBank/DDBJ whole genome shotgun (WGS) entry which is preliminary data.</text>
</comment>
<feature type="region of interest" description="Disordered" evidence="1">
    <location>
        <begin position="132"/>
        <end position="158"/>
    </location>
</feature>
<name>A0ABT2RW14_9FIRM</name>
<evidence type="ECO:0000313" key="4">
    <source>
        <dbReference type="Proteomes" id="UP001652461"/>
    </source>
</evidence>
<evidence type="ECO:0008006" key="5">
    <source>
        <dbReference type="Google" id="ProtNLM"/>
    </source>
</evidence>
<feature type="compositionally biased region" description="Basic and acidic residues" evidence="1">
    <location>
        <begin position="132"/>
        <end position="141"/>
    </location>
</feature>
<dbReference type="Proteomes" id="UP001652461">
    <property type="component" value="Unassembled WGS sequence"/>
</dbReference>